<evidence type="ECO:0000256" key="11">
    <source>
        <dbReference type="ARBA" id="ARBA00025614"/>
    </source>
</evidence>
<evidence type="ECO:0000256" key="10">
    <source>
        <dbReference type="ARBA" id="ARBA00025198"/>
    </source>
</evidence>
<keyword evidence="9 13" id="KW-0066">ATP synthesis</keyword>
<evidence type="ECO:0000256" key="9">
    <source>
        <dbReference type="ARBA" id="ARBA00023310"/>
    </source>
</evidence>
<evidence type="ECO:0000256" key="4">
    <source>
        <dbReference type="ARBA" id="ARBA00022692"/>
    </source>
</evidence>
<dbReference type="InterPro" id="IPR002146">
    <property type="entry name" value="ATP_synth_b/b'su_bac/chlpt"/>
</dbReference>
<reference evidence="16 17" key="1">
    <citation type="journal article" date="2016" name="Nat. Commun.">
        <title>Thousands of microbial genomes shed light on interconnected biogeochemical processes in an aquifer system.</title>
        <authorList>
            <person name="Anantharaman K."/>
            <person name="Brown C.T."/>
            <person name="Hug L.A."/>
            <person name="Sharon I."/>
            <person name="Castelle C.J."/>
            <person name="Probst A.J."/>
            <person name="Thomas B.C."/>
            <person name="Singh A."/>
            <person name="Wilkins M.J."/>
            <person name="Karaoz U."/>
            <person name="Brodie E.L."/>
            <person name="Williams K.H."/>
            <person name="Hubbard S.S."/>
            <person name="Banfield J.F."/>
        </authorList>
    </citation>
    <scope>NUCLEOTIDE SEQUENCE [LARGE SCALE GENOMIC DNA]</scope>
</reference>
<dbReference type="EMBL" id="MFNE01000012">
    <property type="protein sequence ID" value="OGG96487.1"/>
    <property type="molecule type" value="Genomic_DNA"/>
</dbReference>
<sequence>MEHQRYGEVFNFGVLHMEWPTALFILVVFVVTLVLLNLLLLKPLVSTLESRKAVMAGGNERLEDTKNELKNLQAHYEEALKAGQKKNEEAHKKALSEALAEAAQLTDMAKEKSQKVIEQAEVEIANELKSALAEAKDLAGGLAGMIQTKALAS</sequence>
<dbReference type="GO" id="GO:0005886">
    <property type="term" value="C:plasma membrane"/>
    <property type="evidence" value="ECO:0007669"/>
    <property type="project" value="UniProtKB-SubCell"/>
</dbReference>
<evidence type="ECO:0000256" key="3">
    <source>
        <dbReference type="ARBA" id="ARBA00022547"/>
    </source>
</evidence>
<evidence type="ECO:0000256" key="13">
    <source>
        <dbReference type="HAMAP-Rule" id="MF_01398"/>
    </source>
</evidence>
<protein>
    <recommendedName>
        <fullName evidence="13">ATP synthase subunit b</fullName>
    </recommendedName>
    <alternativeName>
        <fullName evidence="13">ATP synthase F(0) sector subunit b</fullName>
    </alternativeName>
    <alternativeName>
        <fullName evidence="13">ATPase subunit I</fullName>
    </alternativeName>
    <alternativeName>
        <fullName evidence="13">F-type ATPase subunit b</fullName>
        <shortName evidence="13">F-ATPase subunit b</shortName>
    </alternativeName>
</protein>
<name>A0A1F6GEG2_9PROT</name>
<keyword evidence="6 13" id="KW-1133">Transmembrane helix</keyword>
<dbReference type="GO" id="GO:0045259">
    <property type="term" value="C:proton-transporting ATP synthase complex"/>
    <property type="evidence" value="ECO:0007669"/>
    <property type="project" value="UniProtKB-KW"/>
</dbReference>
<dbReference type="HAMAP" id="MF_01398">
    <property type="entry name" value="ATP_synth_b_bprime"/>
    <property type="match status" value="1"/>
</dbReference>
<evidence type="ECO:0000256" key="14">
    <source>
        <dbReference type="RuleBase" id="RU003848"/>
    </source>
</evidence>
<evidence type="ECO:0000256" key="7">
    <source>
        <dbReference type="ARBA" id="ARBA00023065"/>
    </source>
</evidence>
<comment type="subcellular location">
    <subcellularLocation>
        <location evidence="13">Cell membrane</location>
        <topology evidence="13">Single-pass membrane protein</topology>
    </subcellularLocation>
    <subcellularLocation>
        <location evidence="12">Endomembrane system</location>
        <topology evidence="12">Single-pass membrane protein</topology>
    </subcellularLocation>
</comment>
<evidence type="ECO:0000256" key="1">
    <source>
        <dbReference type="ARBA" id="ARBA00005513"/>
    </source>
</evidence>
<keyword evidence="15" id="KW-0175">Coiled coil</keyword>
<keyword evidence="7 13" id="KW-0406">Ion transport</keyword>
<keyword evidence="3 13" id="KW-0138">CF(0)</keyword>
<comment type="function">
    <text evidence="10 13">F(1)F(0) ATP synthase produces ATP from ADP in the presence of a proton or sodium gradient. F-type ATPases consist of two structural domains, F(1) containing the extramembraneous catalytic core and F(0) containing the membrane proton channel, linked together by a central stalk and a peripheral stalk. During catalysis, ATP synthesis in the catalytic domain of F(1) is coupled via a rotary mechanism of the central stalk subunits to proton translocation.</text>
</comment>
<dbReference type="InterPro" id="IPR050059">
    <property type="entry name" value="ATP_synthase_B_chain"/>
</dbReference>
<dbReference type="GO" id="GO:0012505">
    <property type="term" value="C:endomembrane system"/>
    <property type="evidence" value="ECO:0007669"/>
    <property type="project" value="UniProtKB-SubCell"/>
</dbReference>
<proteinExistence type="inferred from homology"/>
<dbReference type="STRING" id="1817772.A2527_01875"/>
<evidence type="ECO:0000256" key="2">
    <source>
        <dbReference type="ARBA" id="ARBA00022448"/>
    </source>
</evidence>
<dbReference type="GO" id="GO:0046961">
    <property type="term" value="F:proton-transporting ATPase activity, rotational mechanism"/>
    <property type="evidence" value="ECO:0007669"/>
    <property type="project" value="TreeGrafter"/>
</dbReference>
<comment type="function">
    <text evidence="11">Component of the F(0) channel, it forms part of the peripheral stalk, linking F(1) to F(0). The b'-subunit is a diverged and duplicated form of b found in plants and photosynthetic bacteria.</text>
</comment>
<gene>
    <name evidence="13" type="primary">atpF</name>
    <name evidence="16" type="ORF">A2527_01875</name>
</gene>
<keyword evidence="2 13" id="KW-0813">Transport</keyword>
<keyword evidence="5 13" id="KW-0375">Hydrogen ion transport</keyword>
<dbReference type="Proteomes" id="UP000178449">
    <property type="component" value="Unassembled WGS sequence"/>
</dbReference>
<dbReference type="PANTHER" id="PTHR33445">
    <property type="entry name" value="ATP SYNTHASE SUBUNIT B', CHLOROPLASTIC"/>
    <property type="match status" value="1"/>
</dbReference>
<organism evidence="16 17">
    <name type="scientific">Candidatus Lambdaproteobacteria bacterium RIFOXYD2_FULL_50_16</name>
    <dbReference type="NCBI Taxonomy" id="1817772"/>
    <lineage>
        <taxon>Bacteria</taxon>
        <taxon>Pseudomonadati</taxon>
        <taxon>Pseudomonadota</taxon>
        <taxon>Candidatus Lambdaproteobacteria</taxon>
    </lineage>
</organism>
<evidence type="ECO:0000256" key="12">
    <source>
        <dbReference type="ARBA" id="ARBA00037847"/>
    </source>
</evidence>
<comment type="caution">
    <text evidence="16">The sequence shown here is derived from an EMBL/GenBank/DDBJ whole genome shotgun (WGS) entry which is preliminary data.</text>
</comment>
<comment type="similarity">
    <text evidence="1 13 14">Belongs to the ATPase B chain family.</text>
</comment>
<evidence type="ECO:0000313" key="16">
    <source>
        <dbReference type="EMBL" id="OGG96487.1"/>
    </source>
</evidence>
<evidence type="ECO:0000256" key="15">
    <source>
        <dbReference type="SAM" id="Coils"/>
    </source>
</evidence>
<keyword evidence="13" id="KW-1003">Cell membrane</keyword>
<dbReference type="AlphaFoldDB" id="A0A1F6GEG2"/>
<evidence type="ECO:0000256" key="8">
    <source>
        <dbReference type="ARBA" id="ARBA00023136"/>
    </source>
</evidence>
<evidence type="ECO:0000313" key="17">
    <source>
        <dbReference type="Proteomes" id="UP000178449"/>
    </source>
</evidence>
<evidence type="ECO:0000256" key="6">
    <source>
        <dbReference type="ARBA" id="ARBA00022989"/>
    </source>
</evidence>
<dbReference type="Pfam" id="PF00430">
    <property type="entry name" value="ATP-synt_B"/>
    <property type="match status" value="1"/>
</dbReference>
<dbReference type="PANTHER" id="PTHR33445:SF2">
    <property type="entry name" value="ATP SYNTHASE SUBUNIT B', CHLOROPLASTIC"/>
    <property type="match status" value="1"/>
</dbReference>
<keyword evidence="4 13" id="KW-0812">Transmembrane</keyword>
<feature type="coiled-coil region" evidence="15">
    <location>
        <begin position="55"/>
        <end position="130"/>
    </location>
</feature>
<feature type="transmembrane region" description="Helical" evidence="13">
    <location>
        <begin position="20"/>
        <end position="41"/>
    </location>
</feature>
<comment type="subunit">
    <text evidence="13">F-type ATPases have 2 components, F(1) - the catalytic core - and F(0) - the membrane proton channel. F(1) has five subunits: alpha(3), beta(3), gamma(1), delta(1), epsilon(1). F(0) has three main subunits: a(1), b(2) and c(10-14). The alpha and beta chains form an alternating ring which encloses part of the gamma chain. F(1) is attached to F(0) by a central stalk formed by the gamma and epsilon chains, while a peripheral stalk is formed by the delta and b chains.</text>
</comment>
<dbReference type="GO" id="GO:0046933">
    <property type="term" value="F:proton-transporting ATP synthase activity, rotational mechanism"/>
    <property type="evidence" value="ECO:0007669"/>
    <property type="project" value="UniProtKB-UniRule"/>
</dbReference>
<keyword evidence="8 13" id="KW-0472">Membrane</keyword>
<evidence type="ECO:0000256" key="5">
    <source>
        <dbReference type="ARBA" id="ARBA00022781"/>
    </source>
</evidence>
<accession>A0A1F6GEG2</accession>